<proteinExistence type="predicted"/>
<accession>H3KC44</accession>
<keyword evidence="3" id="KW-1185">Reference proteome</keyword>
<keyword evidence="1" id="KW-0472">Membrane</keyword>
<reference evidence="2 3" key="1">
    <citation type="submission" date="2011-11" db="EMBL/GenBank/DDBJ databases">
        <authorList>
            <person name="Weinstock G."/>
            <person name="Sodergren E."/>
            <person name="Clifton S."/>
            <person name="Fulton L."/>
            <person name="Fulton B."/>
            <person name="Courtney L."/>
            <person name="Fronick C."/>
            <person name="Harrison M."/>
            <person name="Strong C."/>
            <person name="Farmer C."/>
            <person name="Delahaunty K."/>
            <person name="Markovic C."/>
            <person name="Hall O."/>
            <person name="Minx P."/>
            <person name="Tomlinson C."/>
            <person name="Mitreva M."/>
            <person name="Hou S."/>
            <person name="Chen J."/>
            <person name="Wollam A."/>
            <person name="Pepin K.H."/>
            <person name="Johnson M."/>
            <person name="Bhonagiri V."/>
            <person name="Zhang X."/>
            <person name="Suruliraj S."/>
            <person name="Warren W."/>
            <person name="Chinwalla A."/>
            <person name="Mardis E.R."/>
            <person name="Wilson R.K."/>
        </authorList>
    </citation>
    <scope>NUCLEOTIDE SEQUENCE [LARGE SCALE GENOMIC DNA]</scope>
    <source>
        <strain evidence="2 3">YIT 11816</strain>
    </source>
</reference>
<feature type="transmembrane region" description="Helical" evidence="1">
    <location>
        <begin position="123"/>
        <end position="142"/>
    </location>
</feature>
<dbReference type="PATRIC" id="fig|762967.3.peg.248"/>
<keyword evidence="1" id="KW-0812">Transmembrane</keyword>
<keyword evidence="1" id="KW-1133">Transmembrane helix</keyword>
<feature type="transmembrane region" description="Helical" evidence="1">
    <location>
        <begin position="95"/>
        <end position="116"/>
    </location>
</feature>
<dbReference type="Proteomes" id="UP000004956">
    <property type="component" value="Unassembled WGS sequence"/>
</dbReference>
<dbReference type="HOGENOM" id="CLU_1440382_0_0_4"/>
<dbReference type="AlphaFoldDB" id="H3KC44"/>
<feature type="transmembrane region" description="Helical" evidence="1">
    <location>
        <begin position="53"/>
        <end position="75"/>
    </location>
</feature>
<evidence type="ECO:0000313" key="3">
    <source>
        <dbReference type="Proteomes" id="UP000004956"/>
    </source>
</evidence>
<comment type="caution">
    <text evidence="2">The sequence shown here is derived from an EMBL/GenBank/DDBJ whole genome shotgun (WGS) entry which is preliminary data.</text>
</comment>
<dbReference type="RefSeq" id="WP_008540723.1">
    <property type="nucleotide sequence ID" value="NZ_JH604867.1"/>
</dbReference>
<name>H3KC44_9BURK</name>
<dbReference type="EMBL" id="AFBQ01000035">
    <property type="protein sequence ID" value="EHY32299.1"/>
    <property type="molecule type" value="Genomic_DNA"/>
</dbReference>
<feature type="transmembrane region" description="Helical" evidence="1">
    <location>
        <begin position="162"/>
        <end position="180"/>
    </location>
</feature>
<gene>
    <name evidence="2" type="ORF">HMPREF9440_00294</name>
</gene>
<evidence type="ECO:0000313" key="2">
    <source>
        <dbReference type="EMBL" id="EHY32299.1"/>
    </source>
</evidence>
<organism evidence="2 3">
    <name type="scientific">Sutterella parvirubra YIT 11816</name>
    <dbReference type="NCBI Taxonomy" id="762967"/>
    <lineage>
        <taxon>Bacteria</taxon>
        <taxon>Pseudomonadati</taxon>
        <taxon>Pseudomonadota</taxon>
        <taxon>Betaproteobacteria</taxon>
        <taxon>Burkholderiales</taxon>
        <taxon>Sutterellaceae</taxon>
        <taxon>Sutterella</taxon>
    </lineage>
</organism>
<dbReference type="STRING" id="762967.HMPREF9440_00294"/>
<feature type="transmembrane region" description="Helical" evidence="1">
    <location>
        <begin position="15"/>
        <end position="32"/>
    </location>
</feature>
<evidence type="ECO:0000256" key="1">
    <source>
        <dbReference type="SAM" id="Phobius"/>
    </source>
</evidence>
<sequence length="188" mass="19891">MTEVSAFMPKTTQEVVGLLSILFFLFLILGSLRSWARRVPNATTRLPAGVDGLLFLPPAWCASAGLFDLTTFGLAMGHLMNVRAAELPYGAALSAVLWAGAAAGMLLAAAGLMLLVRRAWVPKVGAVLMLLGGPVIETAAWMNAAHLAPVTEAADASTWPDYLTFLWVVSIVLLTPLVGVRAKNTYGP</sequence>
<protein>
    <submittedName>
        <fullName evidence="2">Uncharacterized protein</fullName>
    </submittedName>
</protein>